<proteinExistence type="predicted"/>
<dbReference type="PANTHER" id="PTHR30383">
    <property type="entry name" value="THIOESTERASE 1/PROTEASE 1/LYSOPHOSPHOLIPASE L1"/>
    <property type="match status" value="1"/>
</dbReference>
<dbReference type="Pfam" id="PF13472">
    <property type="entry name" value="Lipase_GDSL_2"/>
    <property type="match status" value="1"/>
</dbReference>
<dbReference type="InterPro" id="IPR013830">
    <property type="entry name" value="SGNH_hydro"/>
</dbReference>
<dbReference type="Proteomes" id="UP001595557">
    <property type="component" value="Unassembled WGS sequence"/>
</dbReference>
<dbReference type="EMBL" id="JBHRTE010000019">
    <property type="protein sequence ID" value="MFC3167247.1"/>
    <property type="molecule type" value="Genomic_DNA"/>
</dbReference>
<evidence type="ECO:0000259" key="1">
    <source>
        <dbReference type="Pfam" id="PF13472"/>
    </source>
</evidence>
<dbReference type="RefSeq" id="WP_377706791.1">
    <property type="nucleotide sequence ID" value="NZ_JBHRTE010000019.1"/>
</dbReference>
<dbReference type="CDD" id="cd01822">
    <property type="entry name" value="Lysophospholipase_L1_like"/>
    <property type="match status" value="1"/>
</dbReference>
<feature type="domain" description="SGNH hydrolase-type esterase" evidence="1">
    <location>
        <begin position="21"/>
        <end position="186"/>
    </location>
</feature>
<protein>
    <submittedName>
        <fullName evidence="2">Arylesterase</fullName>
    </submittedName>
</protein>
<organism evidence="2 3">
    <name type="scientific">Paracoccus fontiphilus</name>
    <dbReference type="NCBI Taxonomy" id="1815556"/>
    <lineage>
        <taxon>Bacteria</taxon>
        <taxon>Pseudomonadati</taxon>
        <taxon>Pseudomonadota</taxon>
        <taxon>Alphaproteobacteria</taxon>
        <taxon>Rhodobacterales</taxon>
        <taxon>Paracoccaceae</taxon>
        <taxon>Paracoccus</taxon>
    </lineage>
</organism>
<sequence length="210" mass="22030">MALVLALAPGTALAEPLRLVALGDSLTQGYGLPQEQGLVPQLQGWLRAVGHDVIVINAGVSGDTTAGGLSRLDWTLADRPDAMIVALGGNDLLRGIDPAASRANLDAILSRLETKEVPAMLVGLSAAGNFGPEFQQAFEAMYPDLAATYDAVLYPDLLAPITARYRAGEDLGDLMQEDGLHPSAAGVEEIVEAWGPAVSSWLRTIEASEE</sequence>
<evidence type="ECO:0000313" key="2">
    <source>
        <dbReference type="EMBL" id="MFC3167247.1"/>
    </source>
</evidence>
<dbReference type="SUPFAM" id="SSF52266">
    <property type="entry name" value="SGNH hydrolase"/>
    <property type="match status" value="1"/>
</dbReference>
<reference evidence="3" key="1">
    <citation type="journal article" date="2019" name="Int. J. Syst. Evol. Microbiol.">
        <title>The Global Catalogue of Microorganisms (GCM) 10K type strain sequencing project: providing services to taxonomists for standard genome sequencing and annotation.</title>
        <authorList>
            <consortium name="The Broad Institute Genomics Platform"/>
            <consortium name="The Broad Institute Genome Sequencing Center for Infectious Disease"/>
            <person name="Wu L."/>
            <person name="Ma J."/>
        </authorList>
    </citation>
    <scope>NUCLEOTIDE SEQUENCE [LARGE SCALE GENOMIC DNA]</scope>
    <source>
        <strain evidence="3">KCTC 52239</strain>
    </source>
</reference>
<comment type="caution">
    <text evidence="2">The sequence shown here is derived from an EMBL/GenBank/DDBJ whole genome shotgun (WGS) entry which is preliminary data.</text>
</comment>
<name>A0ABV7I9F2_9RHOB</name>
<dbReference type="PANTHER" id="PTHR30383:SF24">
    <property type="entry name" value="THIOESTERASE 1_PROTEASE 1_LYSOPHOSPHOLIPASE L1"/>
    <property type="match status" value="1"/>
</dbReference>
<dbReference type="Gene3D" id="3.40.50.1110">
    <property type="entry name" value="SGNH hydrolase"/>
    <property type="match status" value="1"/>
</dbReference>
<evidence type="ECO:0000313" key="3">
    <source>
        <dbReference type="Proteomes" id="UP001595557"/>
    </source>
</evidence>
<accession>A0ABV7I9F2</accession>
<gene>
    <name evidence="2" type="ORF">ACFOD7_04205</name>
</gene>
<keyword evidence="3" id="KW-1185">Reference proteome</keyword>
<dbReference type="InterPro" id="IPR036514">
    <property type="entry name" value="SGNH_hydro_sf"/>
</dbReference>
<dbReference type="InterPro" id="IPR051532">
    <property type="entry name" value="Ester_Hydrolysis_Enzymes"/>
</dbReference>